<gene>
    <name evidence="1" type="ORF">GMARGA_LOCUS15627</name>
</gene>
<evidence type="ECO:0000313" key="2">
    <source>
        <dbReference type="Proteomes" id="UP000789901"/>
    </source>
</evidence>
<proteinExistence type="predicted"/>
<comment type="caution">
    <text evidence="1">The sequence shown here is derived from an EMBL/GenBank/DDBJ whole genome shotgun (WGS) entry which is preliminary data.</text>
</comment>
<protein>
    <submittedName>
        <fullName evidence="1">44991_t:CDS:1</fullName>
    </submittedName>
</protein>
<reference evidence="1 2" key="1">
    <citation type="submission" date="2021-06" db="EMBL/GenBank/DDBJ databases">
        <authorList>
            <person name="Kallberg Y."/>
            <person name="Tangrot J."/>
            <person name="Rosling A."/>
        </authorList>
    </citation>
    <scope>NUCLEOTIDE SEQUENCE [LARGE SCALE GENOMIC DNA]</scope>
    <source>
        <strain evidence="1 2">120-4 pot B 10/14</strain>
    </source>
</reference>
<accession>A0ABN7V972</accession>
<organism evidence="1 2">
    <name type="scientific">Gigaspora margarita</name>
    <dbReference type="NCBI Taxonomy" id="4874"/>
    <lineage>
        <taxon>Eukaryota</taxon>
        <taxon>Fungi</taxon>
        <taxon>Fungi incertae sedis</taxon>
        <taxon>Mucoromycota</taxon>
        <taxon>Glomeromycotina</taxon>
        <taxon>Glomeromycetes</taxon>
        <taxon>Diversisporales</taxon>
        <taxon>Gigasporaceae</taxon>
        <taxon>Gigaspora</taxon>
    </lineage>
</organism>
<dbReference type="EMBL" id="CAJVQB010010871">
    <property type="protein sequence ID" value="CAG8743486.1"/>
    <property type="molecule type" value="Genomic_DNA"/>
</dbReference>
<keyword evidence="2" id="KW-1185">Reference proteome</keyword>
<sequence length="277" mass="30982">MSSNLPNINNKLVVKTSVTIKVSVTIEVSVTNTPHVFIMLVCYNKFEKSHKKLDSALAIPFNPISNTSMANHYDLKSDSAVKAFVAEIKHKKNLQLCIYQEPKNKNICYEESNQPNKRICILETDSNTIATLNTIKKNIYDNLLACPIHIQGCLILKDGWHLKLDRDAISLWACAIFTQMNDVDEKTPPKNIITSLEIASSPKPVSSSKPASILQSITVHTKKKSPFKANIHITKDMTFQGLLTFIFPNGPPSGKQFIIKSSLELNRKSFLSNQIIS</sequence>
<evidence type="ECO:0000313" key="1">
    <source>
        <dbReference type="EMBL" id="CAG8743486.1"/>
    </source>
</evidence>
<name>A0ABN7V972_GIGMA</name>
<dbReference type="Proteomes" id="UP000789901">
    <property type="component" value="Unassembled WGS sequence"/>
</dbReference>